<feature type="region of interest" description="Disordered" evidence="1">
    <location>
        <begin position="41"/>
        <end position="117"/>
    </location>
</feature>
<evidence type="ECO:0000256" key="1">
    <source>
        <dbReference type="SAM" id="MobiDB-lite"/>
    </source>
</evidence>
<proteinExistence type="predicted"/>
<dbReference type="PROSITE" id="PS51318">
    <property type="entry name" value="TAT"/>
    <property type="match status" value="1"/>
</dbReference>
<sequence>MAKKGKLSRRSFLTRVAGGVAITGAVGAGASAAVMLGRTDADSGNITDPGGNGRTGITDNDGGAYADQVGRGTGYTGYTDSDSGGCADRAGHGRGNSGYTDSDNGGCTDPAGRGRGG</sequence>
<comment type="caution">
    <text evidence="2">The sequence shown here is derived from an EMBL/GenBank/DDBJ whole genome shotgun (WGS) entry which is preliminary data.</text>
</comment>
<evidence type="ECO:0000313" key="3">
    <source>
        <dbReference type="Proteomes" id="UP001354971"/>
    </source>
</evidence>
<evidence type="ECO:0008006" key="4">
    <source>
        <dbReference type="Google" id="ProtNLM"/>
    </source>
</evidence>
<keyword evidence="3" id="KW-1185">Reference proteome</keyword>
<dbReference type="RefSeq" id="WP_330198560.1">
    <property type="nucleotide sequence ID" value="NZ_JAZDRP010000003.1"/>
</dbReference>
<accession>A0ABU7LQI8</accession>
<dbReference type="Proteomes" id="UP001354971">
    <property type="component" value="Unassembled WGS sequence"/>
</dbReference>
<name>A0ABU7LQI8_9PROT</name>
<dbReference type="EMBL" id="JAZDRP010000003">
    <property type="protein sequence ID" value="MEE2525901.1"/>
    <property type="molecule type" value="Genomic_DNA"/>
</dbReference>
<reference evidence="2 3" key="1">
    <citation type="submission" date="2024-01" db="EMBL/GenBank/DDBJ databases">
        <title>Hyphobacterium bacterium isolated from marine sediment.</title>
        <authorList>
            <person name="Zhao S."/>
        </authorList>
    </citation>
    <scope>NUCLEOTIDE SEQUENCE [LARGE SCALE GENOMIC DNA]</scope>
    <source>
        <strain evidence="3">HN65</strain>
    </source>
</reference>
<gene>
    <name evidence="2" type="ORF">V0U79_05950</name>
</gene>
<organism evidence="2 3">
    <name type="scientific">Hyphobacterium lacteum</name>
    <dbReference type="NCBI Taxonomy" id="3116575"/>
    <lineage>
        <taxon>Bacteria</taxon>
        <taxon>Pseudomonadati</taxon>
        <taxon>Pseudomonadota</taxon>
        <taxon>Alphaproteobacteria</taxon>
        <taxon>Maricaulales</taxon>
        <taxon>Maricaulaceae</taxon>
        <taxon>Hyphobacterium</taxon>
    </lineage>
</organism>
<protein>
    <recommendedName>
        <fullName evidence="4">Twin-arginine translocation signal domain-containing protein</fullName>
    </recommendedName>
</protein>
<evidence type="ECO:0000313" key="2">
    <source>
        <dbReference type="EMBL" id="MEE2525901.1"/>
    </source>
</evidence>
<dbReference type="InterPro" id="IPR006311">
    <property type="entry name" value="TAT_signal"/>
</dbReference>